<accession>A0ABS4CN35</accession>
<keyword evidence="3" id="KW-1185">Reference proteome</keyword>
<feature type="chain" id="PRO_5046543672" evidence="1">
    <location>
        <begin position="28"/>
        <end position="435"/>
    </location>
</feature>
<gene>
    <name evidence="2" type="ORF">I6N96_15445</name>
</gene>
<protein>
    <submittedName>
        <fullName evidence="2">Uncharacterized protein</fullName>
    </submittedName>
</protein>
<dbReference type="RefSeq" id="WP_209558465.1">
    <property type="nucleotide sequence ID" value="NZ_JAEDXU010000009.1"/>
</dbReference>
<dbReference type="EMBL" id="JAEDXU010000009">
    <property type="protein sequence ID" value="MBP1047682.1"/>
    <property type="molecule type" value="Genomic_DNA"/>
</dbReference>
<feature type="signal peptide" evidence="1">
    <location>
        <begin position="1"/>
        <end position="27"/>
    </location>
</feature>
<sequence>MKALKAVLGTSAVVLGFCLLGGIESDAAVLTANTDLKGYDATITTKSDGTNVLKNKLGEFELNEDSAIYSSKTIKLTLNNSEPVNIEYVYAKKTLELIGKGEMNVSTSGDIGINVGEHFKAFKTTKYGVGKVTSEGAKVGLRVHNEIQMEGGSVEAFGAEYGIYCENDIKPYYSAVLKGTSSEGTGIWAYRDIYAWKGATVVGEGKVSGARSIIAHIQAEDAGSSITGISHNINSSLSALHADKQMLRAYSGAVVREEYKNPGFVITDDVALNLTSSYKTVARNMSNMANYAWSSDPESVYNTSSGLLGDVTKPFSNGTITGVRKDPKTCARKDEVTQLKKNGTHEVIFSGTSSYYIMPVITRHYVNPYSGTEYPLYKEVIHYVEVGQLVKVDDFMIDFGAEAEADYEGADKADFIAVKNGSEVVINYYYKAELD</sequence>
<comment type="caution">
    <text evidence="2">The sequence shown here is derived from an EMBL/GenBank/DDBJ whole genome shotgun (WGS) entry which is preliminary data.</text>
</comment>
<evidence type="ECO:0000313" key="2">
    <source>
        <dbReference type="EMBL" id="MBP1047682.1"/>
    </source>
</evidence>
<keyword evidence="1" id="KW-0732">Signal</keyword>
<organism evidence="2 3">
    <name type="scientific">Enterococcus larvae</name>
    <dbReference type="NCBI Taxonomy" id="2794352"/>
    <lineage>
        <taxon>Bacteria</taxon>
        <taxon>Bacillati</taxon>
        <taxon>Bacillota</taxon>
        <taxon>Bacilli</taxon>
        <taxon>Lactobacillales</taxon>
        <taxon>Enterococcaceae</taxon>
        <taxon>Enterococcus</taxon>
    </lineage>
</organism>
<dbReference type="Proteomes" id="UP000673375">
    <property type="component" value="Unassembled WGS sequence"/>
</dbReference>
<name>A0ABS4CN35_9ENTE</name>
<evidence type="ECO:0000256" key="1">
    <source>
        <dbReference type="SAM" id="SignalP"/>
    </source>
</evidence>
<evidence type="ECO:0000313" key="3">
    <source>
        <dbReference type="Proteomes" id="UP000673375"/>
    </source>
</evidence>
<reference evidence="2 3" key="1">
    <citation type="submission" date="2020-12" db="EMBL/GenBank/DDBJ databases">
        <title>Vagococcus allomyrinae sp. nov. and Enterococcus lavae sp. nov., isolated from the larvae of Allomyrina dichotoma.</title>
        <authorList>
            <person name="Lee S.D."/>
        </authorList>
    </citation>
    <scope>NUCLEOTIDE SEQUENCE [LARGE SCALE GENOMIC DNA]</scope>
    <source>
        <strain evidence="2 3">BWM-S5</strain>
    </source>
</reference>
<proteinExistence type="predicted"/>